<feature type="domain" description="EGF-like" evidence="6">
    <location>
        <begin position="125"/>
        <end position="161"/>
    </location>
</feature>
<reference evidence="7 8" key="1">
    <citation type="submission" date="2018-11" db="EMBL/GenBank/DDBJ databases">
        <authorList>
            <consortium name="Pathogen Informatics"/>
        </authorList>
    </citation>
    <scope>NUCLEOTIDE SEQUENCE [LARGE SCALE GENOMIC DNA]</scope>
</reference>
<dbReference type="PANTHER" id="PTHR24049:SF22">
    <property type="entry name" value="DROSOPHILA CRUMBS HOMOLOG"/>
    <property type="match status" value="1"/>
</dbReference>
<keyword evidence="1 5" id="KW-0245">EGF-like domain</keyword>
<dbReference type="SMART" id="SM00181">
    <property type="entry name" value="EGF"/>
    <property type="match status" value="3"/>
</dbReference>
<evidence type="ECO:0000259" key="6">
    <source>
        <dbReference type="PROSITE" id="PS50026"/>
    </source>
</evidence>
<evidence type="ECO:0000256" key="2">
    <source>
        <dbReference type="ARBA" id="ARBA00022729"/>
    </source>
</evidence>
<evidence type="ECO:0000313" key="7">
    <source>
        <dbReference type="EMBL" id="VDK67376.1"/>
    </source>
</evidence>
<evidence type="ECO:0000256" key="5">
    <source>
        <dbReference type="PROSITE-ProRule" id="PRU00076"/>
    </source>
</evidence>
<proteinExistence type="predicted"/>
<feature type="disulfide bond" evidence="5">
    <location>
        <begin position="151"/>
        <end position="160"/>
    </location>
</feature>
<keyword evidence="4 5" id="KW-1015">Disulfide bond</keyword>
<feature type="disulfide bond" evidence="5">
    <location>
        <begin position="45"/>
        <end position="54"/>
    </location>
</feature>
<dbReference type="GO" id="GO:0005886">
    <property type="term" value="C:plasma membrane"/>
    <property type="evidence" value="ECO:0007669"/>
    <property type="project" value="TreeGrafter"/>
</dbReference>
<dbReference type="SUPFAM" id="SSF57196">
    <property type="entry name" value="EGF/Laminin"/>
    <property type="match status" value="3"/>
</dbReference>
<gene>
    <name evidence="7" type="ORF">CGOC_LOCUS6312</name>
</gene>
<feature type="domain" description="EGF-like" evidence="6">
    <location>
        <begin position="18"/>
        <end position="55"/>
    </location>
</feature>
<dbReference type="GO" id="GO:0045197">
    <property type="term" value="P:establishment or maintenance of epithelial cell apical/basal polarity"/>
    <property type="evidence" value="ECO:0007669"/>
    <property type="project" value="TreeGrafter"/>
</dbReference>
<dbReference type="Proteomes" id="UP000271889">
    <property type="component" value="Unassembled WGS sequence"/>
</dbReference>
<accession>A0A3P6RZL8</accession>
<evidence type="ECO:0000256" key="1">
    <source>
        <dbReference type="ARBA" id="ARBA00022536"/>
    </source>
</evidence>
<name>A0A3P6RZL8_CYLGO</name>
<dbReference type="OrthoDB" id="10040561at2759"/>
<keyword evidence="2" id="KW-0732">Signal</keyword>
<feature type="disulfide bond" evidence="5">
    <location>
        <begin position="101"/>
        <end position="110"/>
    </location>
</feature>
<dbReference type="AlphaFoldDB" id="A0A3P6RZL8"/>
<protein>
    <recommendedName>
        <fullName evidence="6">EGF-like domain-containing protein</fullName>
    </recommendedName>
</protein>
<dbReference type="EMBL" id="UYRV01020333">
    <property type="protein sequence ID" value="VDK67376.1"/>
    <property type="molecule type" value="Genomic_DNA"/>
</dbReference>
<dbReference type="InterPro" id="IPR051022">
    <property type="entry name" value="Notch_Cell-Fate_Det"/>
</dbReference>
<dbReference type="Gene3D" id="2.10.25.10">
    <property type="entry name" value="Laminin"/>
    <property type="match status" value="2"/>
</dbReference>
<evidence type="ECO:0000256" key="3">
    <source>
        <dbReference type="ARBA" id="ARBA00022737"/>
    </source>
</evidence>
<dbReference type="PROSITE" id="PS01186">
    <property type="entry name" value="EGF_2"/>
    <property type="match status" value="2"/>
</dbReference>
<dbReference type="GO" id="GO:0007157">
    <property type="term" value="P:heterophilic cell-cell adhesion via plasma membrane cell adhesion molecules"/>
    <property type="evidence" value="ECO:0007669"/>
    <property type="project" value="TreeGrafter"/>
</dbReference>
<dbReference type="Pfam" id="PF00008">
    <property type="entry name" value="EGF"/>
    <property type="match status" value="1"/>
</dbReference>
<dbReference type="PROSITE" id="PS00022">
    <property type="entry name" value="EGF_1"/>
    <property type="match status" value="3"/>
</dbReference>
<dbReference type="GO" id="GO:0005509">
    <property type="term" value="F:calcium ion binding"/>
    <property type="evidence" value="ECO:0007669"/>
    <property type="project" value="InterPro"/>
</dbReference>
<dbReference type="GO" id="GO:0032991">
    <property type="term" value="C:protein-containing complex"/>
    <property type="evidence" value="ECO:0007669"/>
    <property type="project" value="TreeGrafter"/>
</dbReference>
<dbReference type="SMART" id="SM00179">
    <property type="entry name" value="EGF_CA"/>
    <property type="match status" value="2"/>
</dbReference>
<feature type="domain" description="EGF-like" evidence="6">
    <location>
        <begin position="75"/>
        <end position="111"/>
    </location>
</feature>
<dbReference type="PANTHER" id="PTHR24049">
    <property type="entry name" value="CRUMBS FAMILY MEMBER"/>
    <property type="match status" value="1"/>
</dbReference>
<organism evidence="7 8">
    <name type="scientific">Cylicostephanus goldi</name>
    <name type="common">Nematode worm</name>
    <dbReference type="NCBI Taxonomy" id="71465"/>
    <lineage>
        <taxon>Eukaryota</taxon>
        <taxon>Metazoa</taxon>
        <taxon>Ecdysozoa</taxon>
        <taxon>Nematoda</taxon>
        <taxon>Chromadorea</taxon>
        <taxon>Rhabditida</taxon>
        <taxon>Rhabditina</taxon>
        <taxon>Rhabditomorpha</taxon>
        <taxon>Strongyloidea</taxon>
        <taxon>Strongylidae</taxon>
        <taxon>Cylicostephanus</taxon>
    </lineage>
</organism>
<comment type="caution">
    <text evidence="5">Lacks conserved residue(s) required for the propagation of feature annotation.</text>
</comment>
<dbReference type="CDD" id="cd00054">
    <property type="entry name" value="EGF_CA"/>
    <property type="match status" value="1"/>
</dbReference>
<evidence type="ECO:0000256" key="4">
    <source>
        <dbReference type="ARBA" id="ARBA00023157"/>
    </source>
</evidence>
<dbReference type="InterPro" id="IPR000742">
    <property type="entry name" value="EGF"/>
</dbReference>
<evidence type="ECO:0000313" key="8">
    <source>
        <dbReference type="Proteomes" id="UP000271889"/>
    </source>
</evidence>
<dbReference type="InterPro" id="IPR001881">
    <property type="entry name" value="EGF-like_Ca-bd_dom"/>
</dbReference>
<keyword evidence="3" id="KW-0677">Repeat</keyword>
<dbReference type="PROSITE" id="PS50026">
    <property type="entry name" value="EGF_3"/>
    <property type="match status" value="3"/>
</dbReference>
<dbReference type="FunFam" id="2.10.25.10:FF:000066">
    <property type="entry name" value="FAT atypical cadherin 4"/>
    <property type="match status" value="1"/>
</dbReference>
<sequence>MGKNHLIYIHIGFPDLDSQELCDSRLGCSGNGLCIGTKEDYSCACFLGYEGEMCQHRVGGKKCSQEKSNVLLPTMSNACTPADCNNQGVCVGTRDLPFCLCNLGRIGKYCEDSISSLTNTDPTAPITTCSPSDCNNKGICLGTKNSFVCACQLGYTGSRCENSKL</sequence>
<keyword evidence="8" id="KW-1185">Reference proteome</keyword>